<gene>
    <name evidence="4 6" type="primary">citD</name>
    <name evidence="6" type="ORF">R0H03_02000</name>
</gene>
<accession>A0AAW8YMC8</accession>
<evidence type="ECO:0000256" key="3">
    <source>
        <dbReference type="ARBA" id="ARBA00022553"/>
    </source>
</evidence>
<keyword evidence="3 4" id="KW-0597">Phosphoprotein</keyword>
<proteinExistence type="inferred from homology"/>
<dbReference type="NCBIfam" id="TIGR01608">
    <property type="entry name" value="citD"/>
    <property type="match status" value="1"/>
</dbReference>
<dbReference type="RefSeq" id="WP_002831757.1">
    <property type="nucleotide sequence ID" value="NZ_BMWN01000001.1"/>
</dbReference>
<evidence type="ECO:0000256" key="1">
    <source>
        <dbReference type="ARBA" id="ARBA00004496"/>
    </source>
</evidence>
<protein>
    <recommendedName>
        <fullName evidence="4">Citrate lyase acyl carrier protein</fullName>
    </recommendedName>
    <alternativeName>
        <fullName evidence="4">Citrate lyase gamma chain</fullName>
    </alternativeName>
</protein>
<dbReference type="GO" id="GO:0016829">
    <property type="term" value="F:lyase activity"/>
    <property type="evidence" value="ECO:0007669"/>
    <property type="project" value="UniProtKB-KW"/>
</dbReference>
<dbReference type="Proteomes" id="UP001280415">
    <property type="component" value="Unassembled WGS sequence"/>
</dbReference>
<organism evidence="6 7">
    <name type="scientific">Pediococcus acidilactici</name>
    <dbReference type="NCBI Taxonomy" id="1254"/>
    <lineage>
        <taxon>Bacteria</taxon>
        <taxon>Bacillati</taxon>
        <taxon>Bacillota</taxon>
        <taxon>Bacilli</taxon>
        <taxon>Lactobacillales</taxon>
        <taxon>Lactobacillaceae</taxon>
        <taxon>Pediococcus</taxon>
        <taxon>Pediococcus acidilactici group</taxon>
    </lineage>
</organism>
<dbReference type="GO" id="GO:0005737">
    <property type="term" value="C:cytoplasm"/>
    <property type="evidence" value="ECO:0007669"/>
    <property type="project" value="UniProtKB-SubCell"/>
</dbReference>
<feature type="modified residue" description="O-(phosphoribosyl dephospho-coenzyme A)serine" evidence="4 5">
    <location>
        <position position="14"/>
    </location>
</feature>
<keyword evidence="2 4" id="KW-0963">Cytoplasm</keyword>
<sequence length="97" mass="10381">MEIKSTAIAGTLESSDIQITISKNDNGIEIDLDSDVSKIFGKQIKKVITSSLNLLGIENAKVKAVDQGALDCVIKARTFAAAQRATGTAEEPVWEVF</sequence>
<evidence type="ECO:0000256" key="4">
    <source>
        <dbReference type="HAMAP-Rule" id="MF_00805"/>
    </source>
</evidence>
<evidence type="ECO:0000256" key="2">
    <source>
        <dbReference type="ARBA" id="ARBA00022490"/>
    </source>
</evidence>
<dbReference type="EMBL" id="JAWJAX010000002">
    <property type="protein sequence ID" value="MDV2910642.1"/>
    <property type="molecule type" value="Genomic_DNA"/>
</dbReference>
<dbReference type="PIRSF" id="PIRSF002736">
    <property type="entry name" value="Citrt_lyas_gamma"/>
    <property type="match status" value="1"/>
</dbReference>
<evidence type="ECO:0000313" key="6">
    <source>
        <dbReference type="EMBL" id="MDV2910642.1"/>
    </source>
</evidence>
<reference evidence="6" key="1">
    <citation type="journal article" date="2023" name="PeerJ">
        <title>Selection and evaluation of lactic acid bacteria from chicken feces in Thailand as potential probiotics.</title>
        <authorList>
            <person name="Khurajog B."/>
            <person name="Disastra Y."/>
            <person name="Lawwyne L.D."/>
            <person name="Sirichokchatchawan W."/>
            <person name="Niyomtham W."/>
            <person name="Yindee J."/>
            <person name="Hampson D.J."/>
            <person name="Prapasarakul N."/>
        </authorList>
    </citation>
    <scope>NUCLEOTIDE SEQUENCE</scope>
    <source>
        <strain evidence="6">BF14</strain>
    </source>
</reference>
<dbReference type="Pfam" id="PF06857">
    <property type="entry name" value="ACP"/>
    <property type="match status" value="1"/>
</dbReference>
<comment type="function">
    <text evidence="4">Covalent carrier of the coenzyme of citrate lyase.</text>
</comment>
<evidence type="ECO:0000256" key="5">
    <source>
        <dbReference type="PIRSR" id="PIRSR002736-50"/>
    </source>
</evidence>
<comment type="caution">
    <text evidence="6">The sequence shown here is derived from an EMBL/GenBank/DDBJ whole genome shotgun (WGS) entry which is preliminary data.</text>
</comment>
<dbReference type="HAMAP" id="MF_00805">
    <property type="entry name" value="CitD"/>
    <property type="match status" value="1"/>
</dbReference>
<name>A0AAW8YMC8_PEDAC</name>
<keyword evidence="6" id="KW-0456">Lyase</keyword>
<comment type="subcellular location">
    <subcellularLocation>
        <location evidence="1 4">Cytoplasm</location>
    </subcellularLocation>
</comment>
<reference evidence="6" key="2">
    <citation type="submission" date="2023-10" db="EMBL/GenBank/DDBJ databases">
        <authorList>
            <person name="Khurajog B."/>
        </authorList>
    </citation>
    <scope>NUCLEOTIDE SEQUENCE</scope>
    <source>
        <strain evidence="6">BF14</strain>
    </source>
</reference>
<dbReference type="NCBIfam" id="NF009726">
    <property type="entry name" value="PRK13253.1"/>
    <property type="match status" value="1"/>
</dbReference>
<comment type="subunit">
    <text evidence="4">Oligomer with a subunit composition of (alpha,beta,gamma)6.</text>
</comment>
<comment type="similarity">
    <text evidence="4">Belongs to the CitD family.</text>
</comment>
<dbReference type="InterPro" id="IPR023439">
    <property type="entry name" value="Mal_deCO2ase/Cit_lyase_ACP"/>
</dbReference>
<evidence type="ECO:0000313" key="7">
    <source>
        <dbReference type="Proteomes" id="UP001280415"/>
    </source>
</evidence>
<dbReference type="InterPro" id="IPR006495">
    <property type="entry name" value="CitD"/>
</dbReference>
<dbReference type="AlphaFoldDB" id="A0AAW8YMC8"/>